<feature type="region of interest" description="Disordered" evidence="3">
    <location>
        <begin position="3252"/>
        <end position="3281"/>
    </location>
</feature>
<name>A0A8S9ZZL1_9BILA</name>
<evidence type="ECO:0000256" key="2">
    <source>
        <dbReference type="ARBA" id="ARBA00022786"/>
    </source>
</evidence>
<dbReference type="GO" id="GO:0005634">
    <property type="term" value="C:nucleus"/>
    <property type="evidence" value="ECO:0007669"/>
    <property type="project" value="TreeGrafter"/>
</dbReference>
<dbReference type="InterPro" id="IPR000608">
    <property type="entry name" value="UBC"/>
</dbReference>
<sequence>MIHIQHVVLTIETRAHKRLLYIAKNGLENDDGKSITEDQKVNSQLKALDILIWILEQWKSNVHSPDLSALTKNSILNFSNLLLDSISVLQDAYFNASSCTVSHKWTVFLCDFIQMTQYLPSTNAVLHFMETLFDGVIKLLDELLNIQLASSLHWLFVFIGNVIEFCTISPLSAQFTQLAVISDNLMKKCVEMLTRVGRNFSKQWTNRLNNKLSQEGGLSDMYSLGQLASIAHHLFSLLNLYSTFFCTRHKILLPSVNNASSTVFPPQDNLLTLETAVLHFSLFCMDSVPRLKADCIAWLFNHGVYTNWWGNFFVQVLNQHFATKICHKNLDSAFIPLSYLCSETVKYPRFQTIVIQQLVESVLDQLGISFADNEGLGNQSLVRKPRNANFKMLLSWTLMLISSAFDIIISKKRQNDRWLFLGGDFGESNTEVSGQNNSCPTLQRGYAIKKKSGTSKFPGSSGFGTSSGGATSTTSQSKLIAPINNHYKSLIDRLEKMKQSETASLAKLEKLKAHLTHIQSLYSNSKQLNDKNINKISEAKSTKTRQYSIKLRVPPNLSLLFVKSLLQLLCDHSSDTTQLQIQPLLIVFKVIAKICVHGSFQPIPVSVAFDTHLQQIFTLAFNDLNEQWIRHAVLSMLLDISEAEIRSLSRATQNTHSSSTSLKHEEKWILRVVLNILYDAKRRKEQSTNDLFNQLPIGDIPSEKFLQQIEKTINESLLTEDEEFISESLIADETTEGGLFITDQDHQQFFDKLIDTTFSEATTTAAANQMPPVPQQQNGIAESESNFPQSSEIFHQFDPIACQIFNVSRLHLTDNMTNQPSDSADLKNDFDFADFEKEEANGNSSKLLQDILLSDSFRRLLIVPSLPSSNTSTDENKHIEHRDESMGQCMQTIMAAIDQLFAGFLSKISSVRPAYVERLLDFYWQYQSNIAAFLNSKSNLSIAKLPIFSVPALSDNAACALISYAADNPFISELLWTRVLNTLNISIQKMPYLIEAIVGSGKLFSLFQYFCLIGPGCRVPNTPPNTDIGPSLDAVFEYFINLLVNKSDNSLVPLVVDILLDVLITVFSKRNFITLSKFSVGALLKISCVLAQFTQKYVKICNTSKFARLYCELLAYSKIMLQRALDPDGSCQFLPNENETASTTTANMFGMYSHYGNGHSFSVINAPSKHICFSNMDSDQCFNGTNDPLDFIGGPAITTCEKFEDINHAGIAPPPFSATFSSNVTSLSKKKMPTKTTKSIAQKQTGGFSSILNMPVDDENLEVLEQSDPAGAYFGMCPSPWISLSGGPMPPPPPPSHFGVPFYPWIGKASARKGNKRMIPNAMYNGPPVVIVHSNKIETILCNLLKAICITARENHDFISFLLEDDMKGFLSDSFDFLSNCTLSIGQTIDNISMEKWKVVSLADSILYSLFTITKHFENNKDFAKLDDELSRKLMSLLVKILVKSNIPHISSKQTLCDVSIDSDIPSSSNNEILSDKRQHSFVPSSQPMSLSPLIAFFLLQITKVPCGRRLFAEMDGHRFIAEQLQLSIRAFTEMSNSAWPQGSAAFTDVQRQLRMIASQISGTVASSKQPQEKQKPDGNKMASSSGQYKNNGTTDINLNTEIEKSTAALIASQNALIASQNALIASQSALLAPPNFFNSTKPQQPFDSTQGTGALKNVTFGTGLPTSGGVNTSGTAKKQILSKCPGAGNIGVSEPKEPQVYNYAPNCSIHSSSAMANSLQQLIAASTTHRRSRNPNWTYHFPIYQQWLDLILTLPYPIMLNEIVVKPHTPSLSCAPSAVQAELSSDPMGIDWAAVRSPIQTLGCSRITIPTIHYKSPVKAVRLRLKKPLESSSLGLMQIQLNGSTQLAELQQHNTAKQNLELLHRWLTLFHQIVILSNDVKENSKFLLEPSLAQQLVRLFLCINEWPGYEVLQLLYRVLLDIETESFALTNQASPISIIKIIIDHLLTNNEVNEIISTDKTNMQLTELLFTLCTTQISSKNNTLTKERMSQILSRQNELFQGIVDLLQHLTATDCLSDSNIDWARRDANWMSLSLLMWSTSCIIWRNSDPTCAQHKQTLAMCSELSPKIIMPLARLSLCDKQYFGTISNFFYEHVWKSSRWLLCSLVRAQPEILDQLLDIYCFDEFPIPTNLMVLAALSHICQSKPATDRLLNGCSLEIWIQKAVQICEQDQKEEEDLRQLRAIIECIDELTIMTDVCKLLEQSEFGPAFFRNIMNFLVNSNKNNERSINVKRGERKYFHDEVINSVANEVIPIIQSSFINLTRRCLTFGGKHRARIAKYLCKILRDKNDHPQNNFYQPKPLNDFILQMLHHFVLNDEMIKVHFTDVVEQLPDGVILHNSILPVHKSHRRMVHPIFGCISDDCVLYFGLYTKCSELVPQSNNDEQSEVNTTYAGKVASKKNVSSAKPPLKSTKFSAADHWLKYHGFVPSPTFSSAPISVEGLQQTPIFQQQQSFQQQEPPTDWDLDMEDDWFDDLNYTTPWTPPSSNFFNSQIASLSKSSSNMSCSSSSLPLMGNTTKDQRKIQLINGNTQCPLDGETTFGEILEQLKTTKTDSEYGDHMMLCLSMRYIPDSASKRRVSQKSSNKNAENSETIDGSLAPFKISTLEHFAREGGLIELSKHIYLYRRCLNKLHSCQEKLSSDLLERQKRVCSNNNGSTNISGGTVPQVGQQILQTLSTSSPNLNPTFFPLEYQIPPNTVSTTPTNAASYFPSPLPGLLPNIPMDQLFNNEWPPLQPVGFGNNLGVGWSNFPPFPPPLGNIGKMTSSQPSSLNDPPLDQFFHNSAHIIVLLGLFLRLEQYGQLLIEMDRVKTKQLLKMVLDIHSPNLSPSSRVAFLRPRTGCDSKLRSNVNFTSSAFKNSQYQPKNPIFYNYPYYTQKQSSTTTVKTSTAPPLPVTFASKPPQSQNYQRLGGLSNEQQAQQEELLLFPFVALARLFNNFDPANVGIERAQAIRDKALKMGIIDALLISLAHFSRQPNRLEPLHPVIAEEQPMVELISYVLNAAFRMERLFQLAGTLQQQTIDLQLMISNSGAIGGGPTEYIINPSANNIPSAIPATTLSSTTMSSTSKSLASFPSLITASSTSLATAVTMGEDTYEESLPTEVKVSLLATTNPIDAKKITTTTSESIKKATPGSNITAVTTNLTSGPQTPYVTNTTTQAQNDGGYWAKGTGFGSGTTQQQWSLSQHVAKRRLDENNVAALLHILIAFINPQSKLEKQNNLKLNNNKEGKQDETTSDNIELVLPLFNEDEKINQTEKNESEESEDEKQKKGQNSNNEENKSELPSIQLSEEFVELLYRSCLFSTLNSYLMNDSVLDISKRVHAFESVISLVATIANAKPILITNLSRFANAAILNNHGNQDIFDIIFLSGEKEIQKQISSKKKLQQIIASEAELLERFDKLSKNIEVYLSKLQTGHRVDNISTTAGGCPWQRNTKRKTWRKATSVISSKSQADLEEEEELGKLLNLVHCACSSINKKKRIHSSEGMMEVEDEEGQNNDDADEKLKDNSDLGEHLASSSKSLIKASDSAERFYCDKLKGLQFGLFFYFKFIYIHIETIPFFESMGGNNTTPIMRIPFHYATSLNSVGSAGGGSALGKRTRRLAQEIVSLSSSLPLSMNSSVFVRTSEERLDAMKVLITGPADTPYANGCFEFDVFFPPDYPNVPMQMNLETTGNRTVRFNPNLYDDGKVCLSILNTWRGRPEERWNADTSSLLQVLVSIQSLILVNEPYFNEPGYERWRNSPAGQQASREYDANIMQMCVRWAMVEQLRNPPKAFADIVRLHFWMKRDIICNQVEAWIEEIQHYITTHASSGKVLPSYLAGLKKHYETLKIEFKNMSAPSGLEDFKSQRFDKEKDVNKDKCSK</sequence>
<keyword evidence="6" id="KW-1185">Reference proteome</keyword>
<keyword evidence="2" id="KW-0833">Ubl conjugation pathway</keyword>
<feature type="compositionally biased region" description="Polar residues" evidence="3">
    <location>
        <begin position="1582"/>
        <end position="1596"/>
    </location>
</feature>
<dbReference type="PANTHER" id="PTHR46116">
    <property type="entry name" value="(E3-INDEPENDENT) E2 UBIQUITIN-CONJUGATING ENZYME"/>
    <property type="match status" value="1"/>
</dbReference>
<dbReference type="GO" id="GO:0043066">
    <property type="term" value="P:negative regulation of apoptotic process"/>
    <property type="evidence" value="ECO:0007669"/>
    <property type="project" value="TreeGrafter"/>
</dbReference>
<feature type="region of interest" description="Disordered" evidence="3">
    <location>
        <begin position="1562"/>
        <end position="1596"/>
    </location>
</feature>
<feature type="region of interest" description="Disordered" evidence="3">
    <location>
        <begin position="3480"/>
        <end position="3506"/>
    </location>
</feature>
<evidence type="ECO:0000313" key="5">
    <source>
        <dbReference type="EMBL" id="KAF7639067.1"/>
    </source>
</evidence>
<organism evidence="5 6">
    <name type="scientific">Meloidogyne graminicola</name>
    <dbReference type="NCBI Taxonomy" id="189291"/>
    <lineage>
        <taxon>Eukaryota</taxon>
        <taxon>Metazoa</taxon>
        <taxon>Ecdysozoa</taxon>
        <taxon>Nematoda</taxon>
        <taxon>Chromadorea</taxon>
        <taxon>Rhabditida</taxon>
        <taxon>Tylenchina</taxon>
        <taxon>Tylenchomorpha</taxon>
        <taxon>Tylenchoidea</taxon>
        <taxon>Meloidogynidae</taxon>
        <taxon>Meloidogyninae</taxon>
        <taxon>Meloidogyne</taxon>
    </lineage>
</organism>
<keyword evidence="1" id="KW-0808">Transferase</keyword>
<dbReference type="PROSITE" id="PS50127">
    <property type="entry name" value="UBC_2"/>
    <property type="match status" value="1"/>
</dbReference>
<evidence type="ECO:0000256" key="1">
    <source>
        <dbReference type="ARBA" id="ARBA00022679"/>
    </source>
</evidence>
<dbReference type="Gene3D" id="3.10.110.10">
    <property type="entry name" value="Ubiquitin Conjugating Enzyme"/>
    <property type="match status" value="1"/>
</dbReference>
<feature type="compositionally biased region" description="Polar residues" evidence="3">
    <location>
        <begin position="3269"/>
        <end position="3281"/>
    </location>
</feature>
<feature type="domain" description="UBC core" evidence="4">
    <location>
        <begin position="3594"/>
        <end position="3761"/>
    </location>
</feature>
<evidence type="ECO:0000313" key="6">
    <source>
        <dbReference type="Proteomes" id="UP000605970"/>
    </source>
</evidence>
<accession>A0A8S9ZZL1</accession>
<protein>
    <submittedName>
        <fullName evidence="5">UBIQUITIN_CONJUGAT_2 domain-containing protein</fullName>
    </submittedName>
</protein>
<dbReference type="SMART" id="SM00212">
    <property type="entry name" value="UBCc"/>
    <property type="match status" value="1"/>
</dbReference>
<proteinExistence type="predicted"/>
<dbReference type="Proteomes" id="UP000605970">
    <property type="component" value="Unassembled WGS sequence"/>
</dbReference>
<dbReference type="GO" id="GO:0004869">
    <property type="term" value="F:cysteine-type endopeptidase inhibitor activity"/>
    <property type="evidence" value="ECO:0007669"/>
    <property type="project" value="TreeGrafter"/>
</dbReference>
<reference evidence="5" key="1">
    <citation type="journal article" date="2020" name="Ecol. Evol.">
        <title>Genome structure and content of the rice root-knot nematode (Meloidogyne graminicola).</title>
        <authorList>
            <person name="Phan N.T."/>
            <person name="Danchin E.G.J."/>
            <person name="Klopp C."/>
            <person name="Perfus-Barbeoch L."/>
            <person name="Kozlowski D.K."/>
            <person name="Koutsovoulos G.D."/>
            <person name="Lopez-Roques C."/>
            <person name="Bouchez O."/>
            <person name="Zahm M."/>
            <person name="Besnard G."/>
            <person name="Bellafiore S."/>
        </authorList>
    </citation>
    <scope>NUCLEOTIDE SEQUENCE</scope>
    <source>
        <strain evidence="5">VN-18</strain>
    </source>
</reference>
<dbReference type="PANTHER" id="PTHR46116:SF39">
    <property type="entry name" value="BACULOVIRAL IAP REPEAT-CONTAINING PROTEIN 6"/>
    <property type="match status" value="1"/>
</dbReference>
<feature type="region of interest" description="Disordered" evidence="3">
    <location>
        <begin position="452"/>
        <end position="474"/>
    </location>
</feature>
<dbReference type="OrthoDB" id="47801at2759"/>
<dbReference type="EMBL" id="JABEBT010000008">
    <property type="protein sequence ID" value="KAF7639067.1"/>
    <property type="molecule type" value="Genomic_DNA"/>
</dbReference>
<dbReference type="SUPFAM" id="SSF54495">
    <property type="entry name" value="UBC-like"/>
    <property type="match status" value="1"/>
</dbReference>
<dbReference type="CDD" id="cd23810">
    <property type="entry name" value="UBCc_BIRC6"/>
    <property type="match status" value="1"/>
</dbReference>
<feature type="compositionally biased region" description="Acidic residues" evidence="3">
    <location>
        <begin position="3485"/>
        <end position="3499"/>
    </location>
</feature>
<dbReference type="Pfam" id="PF00179">
    <property type="entry name" value="UQ_con"/>
    <property type="match status" value="1"/>
</dbReference>
<evidence type="ECO:0000259" key="4">
    <source>
        <dbReference type="PROSITE" id="PS50127"/>
    </source>
</evidence>
<gene>
    <name evidence="5" type="ORF">Mgra_00001593</name>
</gene>
<dbReference type="InterPro" id="IPR016135">
    <property type="entry name" value="UBQ-conjugating_enzyme/RWD"/>
</dbReference>
<dbReference type="GO" id="GO:0016740">
    <property type="term" value="F:transferase activity"/>
    <property type="evidence" value="ECO:0007669"/>
    <property type="project" value="UniProtKB-KW"/>
</dbReference>
<evidence type="ECO:0000256" key="3">
    <source>
        <dbReference type="SAM" id="MobiDB-lite"/>
    </source>
</evidence>
<comment type="caution">
    <text evidence="5">The sequence shown here is derived from an EMBL/GenBank/DDBJ whole genome shotgun (WGS) entry which is preliminary data.</text>
</comment>